<keyword evidence="2" id="KW-1185">Reference proteome</keyword>
<protein>
    <submittedName>
        <fullName evidence="1">Uncharacterized protein</fullName>
    </submittedName>
</protein>
<evidence type="ECO:0000313" key="1">
    <source>
        <dbReference type="EMBL" id="GMA36941.1"/>
    </source>
</evidence>
<sequence>MQIVSDPEIIEAESNSTIADFMESHDADYFNEVILPKEESHWVAWFSGGIDADELVLSDEDSAFEIVWWPAGGTYEPEQWQPEA</sequence>
<accession>A0ABQ6IGS8</accession>
<reference evidence="2" key="1">
    <citation type="journal article" date="2019" name="Int. J. Syst. Evol. Microbiol.">
        <title>The Global Catalogue of Microorganisms (GCM) 10K type strain sequencing project: providing services to taxonomists for standard genome sequencing and annotation.</title>
        <authorList>
            <consortium name="The Broad Institute Genomics Platform"/>
            <consortium name="The Broad Institute Genome Sequencing Center for Infectious Disease"/>
            <person name="Wu L."/>
            <person name="Ma J."/>
        </authorList>
    </citation>
    <scope>NUCLEOTIDE SEQUENCE [LARGE SCALE GENOMIC DNA]</scope>
    <source>
        <strain evidence="2">NBRC 112299</strain>
    </source>
</reference>
<dbReference type="RefSeq" id="WP_284328863.1">
    <property type="nucleotide sequence ID" value="NZ_BSUN01000001.1"/>
</dbReference>
<dbReference type="Proteomes" id="UP001157125">
    <property type="component" value="Unassembled WGS sequence"/>
</dbReference>
<dbReference type="EMBL" id="BSUN01000001">
    <property type="protein sequence ID" value="GMA36941.1"/>
    <property type="molecule type" value="Genomic_DNA"/>
</dbReference>
<name>A0ABQ6IGS8_9MICO</name>
<proteinExistence type="predicted"/>
<organism evidence="1 2">
    <name type="scientific">Demequina litorisediminis</name>
    <dbReference type="NCBI Taxonomy" id="1849022"/>
    <lineage>
        <taxon>Bacteria</taxon>
        <taxon>Bacillati</taxon>
        <taxon>Actinomycetota</taxon>
        <taxon>Actinomycetes</taxon>
        <taxon>Micrococcales</taxon>
        <taxon>Demequinaceae</taxon>
        <taxon>Demequina</taxon>
    </lineage>
</organism>
<comment type="caution">
    <text evidence="1">The sequence shown here is derived from an EMBL/GenBank/DDBJ whole genome shotgun (WGS) entry which is preliminary data.</text>
</comment>
<evidence type="ECO:0000313" key="2">
    <source>
        <dbReference type="Proteomes" id="UP001157125"/>
    </source>
</evidence>
<gene>
    <name evidence="1" type="ORF">GCM10025876_31450</name>
</gene>